<dbReference type="AlphaFoldDB" id="A0ABD2BJ38"/>
<keyword evidence="1" id="KW-0812">Transmembrane</keyword>
<feature type="non-terminal residue" evidence="2">
    <location>
        <position position="1"/>
    </location>
</feature>
<keyword evidence="1" id="KW-1133">Transmembrane helix</keyword>
<proteinExistence type="predicted"/>
<gene>
    <name evidence="2" type="ORF">V1477_015034</name>
</gene>
<evidence type="ECO:0000313" key="2">
    <source>
        <dbReference type="EMBL" id="KAL2732793.1"/>
    </source>
</evidence>
<name>A0ABD2BJ38_VESMC</name>
<protein>
    <submittedName>
        <fullName evidence="2">Uncharacterized protein</fullName>
    </submittedName>
</protein>
<keyword evidence="3" id="KW-1185">Reference proteome</keyword>
<comment type="caution">
    <text evidence="2">The sequence shown here is derived from an EMBL/GenBank/DDBJ whole genome shotgun (WGS) entry which is preliminary data.</text>
</comment>
<keyword evidence="1" id="KW-0472">Membrane</keyword>
<dbReference type="Proteomes" id="UP001607303">
    <property type="component" value="Unassembled WGS sequence"/>
</dbReference>
<accession>A0ABD2BJ38</accession>
<reference evidence="2 3" key="1">
    <citation type="journal article" date="2024" name="Ann. Entomol. Soc. Am.">
        <title>Genomic analyses of the southern and eastern yellowjacket wasps (Hymenoptera: Vespidae) reveal evolutionary signatures of social life.</title>
        <authorList>
            <person name="Catto M.A."/>
            <person name="Caine P.B."/>
            <person name="Orr S.E."/>
            <person name="Hunt B.G."/>
            <person name="Goodisman M.A.D."/>
        </authorList>
    </citation>
    <scope>NUCLEOTIDE SEQUENCE [LARGE SCALE GENOMIC DNA]</scope>
    <source>
        <strain evidence="2">232</strain>
        <tissue evidence="2">Head and thorax</tissue>
    </source>
</reference>
<organism evidence="2 3">
    <name type="scientific">Vespula maculifrons</name>
    <name type="common">Eastern yellow jacket</name>
    <name type="synonym">Wasp</name>
    <dbReference type="NCBI Taxonomy" id="7453"/>
    <lineage>
        <taxon>Eukaryota</taxon>
        <taxon>Metazoa</taxon>
        <taxon>Ecdysozoa</taxon>
        <taxon>Arthropoda</taxon>
        <taxon>Hexapoda</taxon>
        <taxon>Insecta</taxon>
        <taxon>Pterygota</taxon>
        <taxon>Neoptera</taxon>
        <taxon>Endopterygota</taxon>
        <taxon>Hymenoptera</taxon>
        <taxon>Apocrita</taxon>
        <taxon>Aculeata</taxon>
        <taxon>Vespoidea</taxon>
        <taxon>Vespidae</taxon>
        <taxon>Vespinae</taxon>
        <taxon>Vespula</taxon>
    </lineage>
</organism>
<evidence type="ECO:0000313" key="3">
    <source>
        <dbReference type="Proteomes" id="UP001607303"/>
    </source>
</evidence>
<evidence type="ECO:0000256" key="1">
    <source>
        <dbReference type="SAM" id="Phobius"/>
    </source>
</evidence>
<dbReference type="EMBL" id="JAYRBN010000075">
    <property type="protein sequence ID" value="KAL2732793.1"/>
    <property type="molecule type" value="Genomic_DNA"/>
</dbReference>
<feature type="transmembrane region" description="Helical" evidence="1">
    <location>
        <begin position="106"/>
        <end position="125"/>
    </location>
</feature>
<sequence>FQEFHEIEQNRIRINLVHRFSVQNYKDVRCLKDQRLLPYTIIFLRSYSYNTERRIYQSIHLFDTDRTVLVCISSLPDVFRLAPASLIQTSIYTVIIHRIGQYNHQFVWTSTHLIAVLIYFLLFFIDKVSVVRRLEFLGRVNKSKTRIDVIFLLKLYVRRVVRIINTLSTYSVEEDCVAINIVMVESVNLKIHPLHLYRRTFIDSSIQRFNDNFNQLHDIIQPPTRGTSVLEPSQNFLSSNSSGTHHAEDERSLSARVTGCIRRRPMSETSKSVHQARLRIFSTNILIPLSHHAFCVLIHAFNPGVTRVVIHAIIISLGSRFQQLK</sequence>